<dbReference type="EMBL" id="GBEZ01009641">
    <property type="protein sequence ID" value="JAC75962.1"/>
    <property type="molecule type" value="Transcribed_RNA"/>
</dbReference>
<gene>
    <name evidence="2" type="ORF">TSPGSL018_21578</name>
</gene>
<organism evidence="2">
    <name type="scientific">Tetraselmis sp. GSL018</name>
    <dbReference type="NCBI Taxonomy" id="582737"/>
    <lineage>
        <taxon>Eukaryota</taxon>
        <taxon>Viridiplantae</taxon>
        <taxon>Chlorophyta</taxon>
        <taxon>core chlorophytes</taxon>
        <taxon>Chlorodendrophyceae</taxon>
        <taxon>Chlorodendrales</taxon>
        <taxon>Chlorodendraceae</taxon>
        <taxon>Tetraselmis</taxon>
    </lineage>
</organism>
<accession>A0A061RSV2</accession>
<protein>
    <submittedName>
        <fullName evidence="2">Uncharacterized protein</fullName>
    </submittedName>
</protein>
<feature type="non-terminal residue" evidence="2">
    <location>
        <position position="45"/>
    </location>
</feature>
<feature type="transmembrane region" description="Helical" evidence="1">
    <location>
        <begin position="24"/>
        <end position="43"/>
    </location>
</feature>
<keyword evidence="1" id="KW-0472">Membrane</keyword>
<evidence type="ECO:0000256" key="1">
    <source>
        <dbReference type="SAM" id="Phobius"/>
    </source>
</evidence>
<proteinExistence type="predicted"/>
<name>A0A061RSV2_9CHLO</name>
<reference evidence="2" key="1">
    <citation type="submission" date="2014-05" db="EMBL/GenBank/DDBJ databases">
        <title>The transcriptome of the halophilic microalga Tetraselmis sp. GSL018 isolated from the Great Salt Lake, Utah.</title>
        <authorList>
            <person name="Jinkerson R.E."/>
            <person name="D'Adamo S."/>
            <person name="Posewitz M.C."/>
        </authorList>
    </citation>
    <scope>NUCLEOTIDE SEQUENCE</scope>
    <source>
        <strain evidence="2">GSL018</strain>
    </source>
</reference>
<dbReference type="AlphaFoldDB" id="A0A061RSV2"/>
<keyword evidence="1" id="KW-0812">Transmembrane</keyword>
<evidence type="ECO:0000313" key="2">
    <source>
        <dbReference type="EMBL" id="JAC75962.1"/>
    </source>
</evidence>
<keyword evidence="1" id="KW-1133">Transmembrane helix</keyword>
<sequence length="45" mass="5244">GLNQNCRFQIHSFPRTNELIWESHQILTVNLAAGFAVLLLIYVRF</sequence>
<feature type="non-terminal residue" evidence="2">
    <location>
        <position position="1"/>
    </location>
</feature>